<dbReference type="GO" id="GO:0005634">
    <property type="term" value="C:nucleus"/>
    <property type="evidence" value="ECO:0007669"/>
    <property type="project" value="InterPro"/>
</dbReference>
<accession>A0A2U1Q8G9</accession>
<dbReference type="InterPro" id="IPR013083">
    <property type="entry name" value="Znf_RING/FYVE/PHD"/>
</dbReference>
<dbReference type="PANTHER" id="PTHR16047">
    <property type="entry name" value="RFWD3 PROTEIN"/>
    <property type="match status" value="1"/>
</dbReference>
<dbReference type="InterPro" id="IPR001841">
    <property type="entry name" value="Znf_RING"/>
</dbReference>
<dbReference type="EMBL" id="PKPP01000323">
    <property type="protein sequence ID" value="PWA94297.1"/>
    <property type="molecule type" value="Genomic_DNA"/>
</dbReference>
<dbReference type="InterPro" id="IPR037381">
    <property type="entry name" value="RFWD3"/>
</dbReference>
<keyword evidence="1" id="KW-0862">Zinc</keyword>
<keyword evidence="1" id="KW-0863">Zinc-finger</keyword>
<dbReference type="OrthoDB" id="5600418at2759"/>
<feature type="coiled-coil region" evidence="2">
    <location>
        <begin position="193"/>
        <end position="261"/>
    </location>
</feature>
<dbReference type="CDD" id="cd16450">
    <property type="entry name" value="mRING-C3HGC3_RFWD3"/>
    <property type="match status" value="1"/>
</dbReference>
<dbReference type="GO" id="GO:0036297">
    <property type="term" value="P:interstrand cross-link repair"/>
    <property type="evidence" value="ECO:0007669"/>
    <property type="project" value="InterPro"/>
</dbReference>
<keyword evidence="1" id="KW-0479">Metal-binding</keyword>
<dbReference type="Gene3D" id="3.30.40.10">
    <property type="entry name" value="Zinc/RING finger domain, C3HC4 (zinc finger)"/>
    <property type="match status" value="1"/>
</dbReference>
<name>A0A2U1Q8G9_ARTAN</name>
<reference evidence="4 5" key="1">
    <citation type="journal article" date="2018" name="Mol. Plant">
        <title>The genome of Artemisia annua provides insight into the evolution of Asteraceae family and artemisinin biosynthesis.</title>
        <authorList>
            <person name="Shen Q."/>
            <person name="Zhang L."/>
            <person name="Liao Z."/>
            <person name="Wang S."/>
            <person name="Yan T."/>
            <person name="Shi P."/>
            <person name="Liu M."/>
            <person name="Fu X."/>
            <person name="Pan Q."/>
            <person name="Wang Y."/>
            <person name="Lv Z."/>
            <person name="Lu X."/>
            <person name="Zhang F."/>
            <person name="Jiang W."/>
            <person name="Ma Y."/>
            <person name="Chen M."/>
            <person name="Hao X."/>
            <person name="Li L."/>
            <person name="Tang Y."/>
            <person name="Lv G."/>
            <person name="Zhou Y."/>
            <person name="Sun X."/>
            <person name="Brodelius P.E."/>
            <person name="Rose J.K.C."/>
            <person name="Tang K."/>
        </authorList>
    </citation>
    <scope>NUCLEOTIDE SEQUENCE [LARGE SCALE GENOMIC DNA]</scope>
    <source>
        <strain evidence="5">cv. Huhao1</strain>
        <tissue evidence="4">Leaf</tissue>
    </source>
</reference>
<evidence type="ECO:0000256" key="1">
    <source>
        <dbReference type="PROSITE-ProRule" id="PRU00175"/>
    </source>
</evidence>
<proteinExistence type="predicted"/>
<keyword evidence="2" id="KW-0175">Coiled coil</keyword>
<organism evidence="4 5">
    <name type="scientific">Artemisia annua</name>
    <name type="common">Sweet wormwood</name>
    <dbReference type="NCBI Taxonomy" id="35608"/>
    <lineage>
        <taxon>Eukaryota</taxon>
        <taxon>Viridiplantae</taxon>
        <taxon>Streptophyta</taxon>
        <taxon>Embryophyta</taxon>
        <taxon>Tracheophyta</taxon>
        <taxon>Spermatophyta</taxon>
        <taxon>Magnoliopsida</taxon>
        <taxon>eudicotyledons</taxon>
        <taxon>Gunneridae</taxon>
        <taxon>Pentapetalae</taxon>
        <taxon>asterids</taxon>
        <taxon>campanulids</taxon>
        <taxon>Asterales</taxon>
        <taxon>Asteraceae</taxon>
        <taxon>Asteroideae</taxon>
        <taxon>Anthemideae</taxon>
        <taxon>Artemisiinae</taxon>
        <taxon>Artemisia</taxon>
    </lineage>
</organism>
<evidence type="ECO:0000313" key="5">
    <source>
        <dbReference type="Proteomes" id="UP000245207"/>
    </source>
</evidence>
<dbReference type="STRING" id="35608.A0A2U1Q8G9"/>
<dbReference type="SUPFAM" id="SSF57850">
    <property type="entry name" value="RING/U-box"/>
    <property type="match status" value="1"/>
</dbReference>
<dbReference type="GO" id="GO:0016567">
    <property type="term" value="P:protein ubiquitination"/>
    <property type="evidence" value="ECO:0007669"/>
    <property type="project" value="InterPro"/>
</dbReference>
<dbReference type="Pfam" id="PF13639">
    <property type="entry name" value="zf-RING_2"/>
    <property type="match status" value="1"/>
</dbReference>
<dbReference type="Gene3D" id="1.10.287.1490">
    <property type="match status" value="1"/>
</dbReference>
<sequence length="278" mass="32182">MDEEEVMEFEYEEKEEVIDFEDDDEDFQEVEELTPPKVSSWIGVNGKKVHGVVVINDVLDNPKSKCELNSCPICYRAWTSQGNHRICCLPCGHIYGLSCIKKWLLQSSSCGKCPQCNKLCSYKDVILLYAPCLCVSPQHKESSARYFPFTKHGLNEFKLNEQCRWRDARKLYPEAKKRMLHVCQQLQIVDNQHTELMSQWNDVTQQLEELKQRAEELGHPVDELGQPDALQRQADALKRQADELEQQGDALEERVLALHRRFNGLGERFAPEVNLLED</sequence>
<protein>
    <submittedName>
        <fullName evidence="4">Zinc finger, RING/FYVE/PHD-type</fullName>
    </submittedName>
</protein>
<dbReference type="GO" id="GO:0004842">
    <property type="term" value="F:ubiquitin-protein transferase activity"/>
    <property type="evidence" value="ECO:0007669"/>
    <property type="project" value="InterPro"/>
</dbReference>
<gene>
    <name evidence="4" type="ORF">CTI12_AA052280</name>
</gene>
<dbReference type="Proteomes" id="UP000245207">
    <property type="component" value="Unassembled WGS sequence"/>
</dbReference>
<dbReference type="GO" id="GO:0008270">
    <property type="term" value="F:zinc ion binding"/>
    <property type="evidence" value="ECO:0007669"/>
    <property type="project" value="UniProtKB-KW"/>
</dbReference>
<dbReference type="PANTHER" id="PTHR16047:SF13">
    <property type="entry name" value="E3 UBIQUITIN-PROTEIN LIGASE RFWD3"/>
    <property type="match status" value="1"/>
</dbReference>
<comment type="caution">
    <text evidence="4">The sequence shown here is derived from an EMBL/GenBank/DDBJ whole genome shotgun (WGS) entry which is preliminary data.</text>
</comment>
<evidence type="ECO:0000313" key="4">
    <source>
        <dbReference type="EMBL" id="PWA94297.1"/>
    </source>
</evidence>
<keyword evidence="5" id="KW-1185">Reference proteome</keyword>
<evidence type="ECO:0000259" key="3">
    <source>
        <dbReference type="PROSITE" id="PS50089"/>
    </source>
</evidence>
<feature type="domain" description="RING-type" evidence="3">
    <location>
        <begin position="71"/>
        <end position="117"/>
    </location>
</feature>
<dbReference type="PROSITE" id="PS50089">
    <property type="entry name" value="ZF_RING_2"/>
    <property type="match status" value="1"/>
</dbReference>
<evidence type="ECO:0000256" key="2">
    <source>
        <dbReference type="SAM" id="Coils"/>
    </source>
</evidence>
<dbReference type="AlphaFoldDB" id="A0A2U1Q8G9"/>